<dbReference type="EMBL" id="AAUW01000005">
    <property type="protein sequence ID" value="EAV44744.1"/>
    <property type="molecule type" value="Genomic_DNA"/>
</dbReference>
<evidence type="ECO:0000313" key="2">
    <source>
        <dbReference type="Proteomes" id="UP000004848"/>
    </source>
</evidence>
<evidence type="ECO:0000313" key="1">
    <source>
        <dbReference type="EMBL" id="EAV44744.1"/>
    </source>
</evidence>
<accession>A0NRG3</accession>
<dbReference type="Gene3D" id="3.40.50.300">
    <property type="entry name" value="P-loop containing nucleotide triphosphate hydrolases"/>
    <property type="match status" value="1"/>
</dbReference>
<sequence>MKFDKKIFFCHIPKTAGTSLRLSLEQAVGEAAVVPSQALISHHLGRYPPLHVALQELQDKPDFRLFRGHYGLWVRTYLPKKTLTIVVLRDPIERTISHIRHFLADGKMTETDALESLDQGRLPGADNLICRYLGGTPIVAEGQELSDRFVASKTNPIDDCDALLKRAVSTCRSVNILGFTDDVPALFERISQETGLPLTLRQDNRSRYPALSLSDRQLDVIRNHNTIDLRLYETMRAERNSNKFIRLLRKTGLLGS</sequence>
<dbReference type="GeneID" id="68846098"/>
<dbReference type="SUPFAM" id="SSF52540">
    <property type="entry name" value="P-loop containing nucleoside triphosphate hydrolases"/>
    <property type="match status" value="1"/>
</dbReference>
<dbReference type="AlphaFoldDB" id="A0NRG3"/>
<name>A0NRG3_ROSAI</name>
<reference evidence="1 2" key="1">
    <citation type="submission" date="2006-05" db="EMBL/GenBank/DDBJ databases">
        <authorList>
            <person name="King G."/>
            <person name="Ferriera S."/>
            <person name="Johnson J."/>
            <person name="Kravitz S."/>
            <person name="Beeson K."/>
            <person name="Sutton G."/>
            <person name="Rogers Y.-H."/>
            <person name="Friedman R."/>
            <person name="Frazier M."/>
            <person name="Venter J.C."/>
        </authorList>
    </citation>
    <scope>NUCLEOTIDE SEQUENCE [LARGE SCALE GENOMIC DNA]</scope>
    <source>
        <strain evidence="2">ATCC 25650 / DSM 13394 / JCM 20685 / NBRC 16684 / NCIMB 2208 / IAM 12614 / B1</strain>
    </source>
</reference>
<protein>
    <recommendedName>
        <fullName evidence="3">Sulfotransferase family protein</fullName>
    </recommendedName>
</protein>
<dbReference type="Proteomes" id="UP000004848">
    <property type="component" value="Unassembled WGS sequence"/>
</dbReference>
<proteinExistence type="predicted"/>
<dbReference type="OrthoDB" id="1407035at2"/>
<gene>
    <name evidence="1" type="ORF">SIAM614_07688</name>
</gene>
<evidence type="ECO:0008006" key="3">
    <source>
        <dbReference type="Google" id="ProtNLM"/>
    </source>
</evidence>
<dbReference type="InterPro" id="IPR027417">
    <property type="entry name" value="P-loop_NTPase"/>
</dbReference>
<dbReference type="RefSeq" id="WP_006933707.1">
    <property type="nucleotide sequence ID" value="NZ_AAUW01000005.1"/>
</dbReference>
<comment type="caution">
    <text evidence="1">The sequence shown here is derived from an EMBL/GenBank/DDBJ whole genome shotgun (WGS) entry which is preliminary data.</text>
</comment>
<organism evidence="1 2">
    <name type="scientific">Roseibium aggregatum (strain ATCC 25650 / DSM 13394 / JCM 20685 / NBRC 16684 / NCIMB 2208 / IAM 12614 / B1)</name>
    <name type="common">Stappia aggregata</name>
    <dbReference type="NCBI Taxonomy" id="384765"/>
    <lineage>
        <taxon>Bacteria</taxon>
        <taxon>Pseudomonadati</taxon>
        <taxon>Pseudomonadota</taxon>
        <taxon>Alphaproteobacteria</taxon>
        <taxon>Hyphomicrobiales</taxon>
        <taxon>Stappiaceae</taxon>
        <taxon>Roseibium</taxon>
    </lineage>
</organism>